<proteinExistence type="predicted"/>
<protein>
    <recommendedName>
        <fullName evidence="1">Aminotransferase-like plant mobile domain-containing protein</fullName>
    </recommendedName>
</protein>
<name>A0AAP0FGW6_9MAGN</name>
<reference evidence="2 3" key="1">
    <citation type="submission" date="2024-01" db="EMBL/GenBank/DDBJ databases">
        <title>Genome assemblies of Stephania.</title>
        <authorList>
            <person name="Yang L."/>
        </authorList>
    </citation>
    <scope>NUCLEOTIDE SEQUENCE [LARGE SCALE GENOMIC DNA]</scope>
    <source>
        <strain evidence="2">JXDWG</strain>
        <tissue evidence="2">Leaf</tissue>
    </source>
</reference>
<dbReference type="PANTHER" id="PTHR46033:SF8">
    <property type="entry name" value="PROTEIN MAINTENANCE OF MERISTEMS-LIKE"/>
    <property type="match status" value="1"/>
</dbReference>
<organism evidence="2 3">
    <name type="scientific">Stephania cephalantha</name>
    <dbReference type="NCBI Taxonomy" id="152367"/>
    <lineage>
        <taxon>Eukaryota</taxon>
        <taxon>Viridiplantae</taxon>
        <taxon>Streptophyta</taxon>
        <taxon>Embryophyta</taxon>
        <taxon>Tracheophyta</taxon>
        <taxon>Spermatophyta</taxon>
        <taxon>Magnoliopsida</taxon>
        <taxon>Ranunculales</taxon>
        <taxon>Menispermaceae</taxon>
        <taxon>Menispermoideae</taxon>
        <taxon>Cissampelideae</taxon>
        <taxon>Stephania</taxon>
    </lineage>
</organism>
<dbReference type="EMBL" id="JBBNAG010000009">
    <property type="protein sequence ID" value="KAK9105429.1"/>
    <property type="molecule type" value="Genomic_DNA"/>
</dbReference>
<evidence type="ECO:0000259" key="1">
    <source>
        <dbReference type="Pfam" id="PF10536"/>
    </source>
</evidence>
<dbReference type="AlphaFoldDB" id="A0AAP0FGW6"/>
<gene>
    <name evidence="2" type="ORF">Scep_022273</name>
</gene>
<comment type="caution">
    <text evidence="2">The sequence shown here is derived from an EMBL/GenBank/DDBJ whole genome shotgun (WGS) entry which is preliminary data.</text>
</comment>
<dbReference type="Proteomes" id="UP001419268">
    <property type="component" value="Unassembled WGS sequence"/>
</dbReference>
<dbReference type="InterPro" id="IPR044824">
    <property type="entry name" value="MAIN-like"/>
</dbReference>
<keyword evidence="3" id="KW-1185">Reference proteome</keyword>
<dbReference type="InterPro" id="IPR019557">
    <property type="entry name" value="AminoTfrase-like_pln_mobile"/>
</dbReference>
<dbReference type="GO" id="GO:0010073">
    <property type="term" value="P:meristem maintenance"/>
    <property type="evidence" value="ECO:0007669"/>
    <property type="project" value="InterPro"/>
</dbReference>
<sequence>MDLGPSDPSLLHLQSTYRSPRTWRGQVYETLCVRRRRSVVDQTVQYHPRMIPYLRSNGFYRISCETFFSLDWTLITTFVERWHPETHTFHMQCGECTITL</sequence>
<evidence type="ECO:0000313" key="3">
    <source>
        <dbReference type="Proteomes" id="UP001419268"/>
    </source>
</evidence>
<accession>A0AAP0FGW6</accession>
<feature type="domain" description="Aminotransferase-like plant mobile" evidence="1">
    <location>
        <begin position="58"/>
        <end position="100"/>
    </location>
</feature>
<dbReference type="PANTHER" id="PTHR46033">
    <property type="entry name" value="PROTEIN MAIN-LIKE 2"/>
    <property type="match status" value="1"/>
</dbReference>
<evidence type="ECO:0000313" key="2">
    <source>
        <dbReference type="EMBL" id="KAK9105429.1"/>
    </source>
</evidence>
<dbReference type="Pfam" id="PF10536">
    <property type="entry name" value="PMD"/>
    <property type="match status" value="1"/>
</dbReference>